<dbReference type="AlphaFoldDB" id="A0A2V5L0Q6"/>
<gene>
    <name evidence="2" type="ORF">CVV68_21565</name>
</gene>
<feature type="transmembrane region" description="Helical" evidence="1">
    <location>
        <begin position="237"/>
        <end position="261"/>
    </location>
</feature>
<dbReference type="Proteomes" id="UP000247832">
    <property type="component" value="Unassembled WGS sequence"/>
</dbReference>
<feature type="transmembrane region" description="Helical" evidence="1">
    <location>
        <begin position="56"/>
        <end position="76"/>
    </location>
</feature>
<comment type="caution">
    <text evidence="2">The sequence shown here is derived from an EMBL/GenBank/DDBJ whole genome shotgun (WGS) entry which is preliminary data.</text>
</comment>
<evidence type="ECO:0000313" key="3">
    <source>
        <dbReference type="Proteomes" id="UP000247832"/>
    </source>
</evidence>
<feature type="transmembrane region" description="Helical" evidence="1">
    <location>
        <begin position="96"/>
        <end position="117"/>
    </location>
</feature>
<feature type="transmembrane region" description="Helical" evidence="1">
    <location>
        <begin position="210"/>
        <end position="231"/>
    </location>
</feature>
<proteinExistence type="predicted"/>
<accession>A0A2V5L0Q6</accession>
<dbReference type="RefSeq" id="WP_110503051.1">
    <property type="nucleotide sequence ID" value="NZ_QJVD01000046.1"/>
</dbReference>
<keyword evidence="1" id="KW-0472">Membrane</keyword>
<keyword evidence="1" id="KW-1133">Transmembrane helix</keyword>
<feature type="transmembrane region" description="Helical" evidence="1">
    <location>
        <begin position="16"/>
        <end position="36"/>
    </location>
</feature>
<protein>
    <submittedName>
        <fullName evidence="2">Uncharacterized protein</fullName>
    </submittedName>
</protein>
<sequence length="336" mass="35713">MKGTDLAVGEPVRRRAGLVILASLALACLFAAVTVVSKETPALALRQPWQDDPYDVLVSLDFVLLPLLVALGVLRVQLCRRYELLPVRRLVDVLRVAGAALGVCLATELAEWVAVALGRHRASWTTVTGLQLAALTVLTALTITALMLVRRASRRVMLLGRAASQPDWLADAVAVGVRAAGVLGRDRGWALAVVRWTDARVITRVRTQPIAAAGILAVLLALPFVAAKVVIECYPAPLVILSFVFLAGSLFAFVVVIGAYLLLVPPRRATPPAWLITAVVAFTAGTVTFAFHDSLLTHQTVSGLGALYFGAALAAATVSLALQKLGHLRTPPAPRR</sequence>
<keyword evidence="3" id="KW-1185">Reference proteome</keyword>
<reference evidence="2 3" key="1">
    <citation type="submission" date="2018-05" db="EMBL/GenBank/DDBJ databases">
        <title>Genetic diversity of glacier-inhabiting Cryobacterium bacteria in China and description of Cryobacterium mengkeensis sp. nov. and Arthrobacter glacialis sp. nov.</title>
        <authorList>
            <person name="Liu Q."/>
            <person name="Xin Y.-H."/>
        </authorList>
    </citation>
    <scope>NUCLEOTIDE SEQUENCE [LARGE SCALE GENOMIC DNA]</scope>
    <source>
        <strain evidence="2 3">LI2</strain>
    </source>
</reference>
<evidence type="ECO:0000313" key="2">
    <source>
        <dbReference type="EMBL" id="PYI64588.1"/>
    </source>
</evidence>
<organism evidence="2 3">
    <name type="scientific">Arthrobacter livingstonensis</name>
    <dbReference type="NCBI Taxonomy" id="670078"/>
    <lineage>
        <taxon>Bacteria</taxon>
        <taxon>Bacillati</taxon>
        <taxon>Actinomycetota</taxon>
        <taxon>Actinomycetes</taxon>
        <taxon>Micrococcales</taxon>
        <taxon>Micrococcaceae</taxon>
        <taxon>Arthrobacter</taxon>
    </lineage>
</organism>
<feature type="transmembrane region" description="Helical" evidence="1">
    <location>
        <begin position="129"/>
        <end position="149"/>
    </location>
</feature>
<feature type="transmembrane region" description="Helical" evidence="1">
    <location>
        <begin position="303"/>
        <end position="322"/>
    </location>
</feature>
<dbReference type="PROSITE" id="PS51257">
    <property type="entry name" value="PROKAR_LIPOPROTEIN"/>
    <property type="match status" value="1"/>
</dbReference>
<evidence type="ECO:0000256" key="1">
    <source>
        <dbReference type="SAM" id="Phobius"/>
    </source>
</evidence>
<keyword evidence="1" id="KW-0812">Transmembrane</keyword>
<dbReference type="OrthoDB" id="5140996at2"/>
<feature type="transmembrane region" description="Helical" evidence="1">
    <location>
        <begin position="273"/>
        <end position="291"/>
    </location>
</feature>
<dbReference type="EMBL" id="QJVD01000046">
    <property type="protein sequence ID" value="PYI64588.1"/>
    <property type="molecule type" value="Genomic_DNA"/>
</dbReference>
<name>A0A2V5L0Q6_9MICC</name>